<feature type="transmembrane region" description="Helical" evidence="1">
    <location>
        <begin position="163"/>
        <end position="187"/>
    </location>
</feature>
<dbReference type="Gene3D" id="3.30.70.270">
    <property type="match status" value="1"/>
</dbReference>
<dbReference type="InterPro" id="IPR043128">
    <property type="entry name" value="Rev_trsase/Diguanyl_cyclase"/>
</dbReference>
<evidence type="ECO:0000256" key="1">
    <source>
        <dbReference type="SAM" id="Phobius"/>
    </source>
</evidence>
<evidence type="ECO:0000259" key="3">
    <source>
        <dbReference type="PROSITE" id="PS50885"/>
    </source>
</evidence>
<feature type="transmembrane region" description="Helical" evidence="1">
    <location>
        <begin position="20"/>
        <end position="44"/>
    </location>
</feature>
<dbReference type="Gene3D" id="6.10.340.10">
    <property type="match status" value="1"/>
</dbReference>
<reference evidence="5 6" key="1">
    <citation type="submission" date="2020-08" db="EMBL/GenBank/DDBJ databases">
        <title>Functional genomics of gut bacteria from endangered species of beetles.</title>
        <authorList>
            <person name="Carlos-Shanley C."/>
        </authorList>
    </citation>
    <scope>NUCLEOTIDE SEQUENCE [LARGE SCALE GENOMIC DNA]</scope>
    <source>
        <strain evidence="5 6">S00239</strain>
    </source>
</reference>
<dbReference type="AlphaFoldDB" id="A0A840L240"/>
<feature type="domain" description="GGDEF" evidence="4">
    <location>
        <begin position="411"/>
        <end position="547"/>
    </location>
</feature>
<dbReference type="Pfam" id="PF13188">
    <property type="entry name" value="PAS_8"/>
    <property type="match status" value="1"/>
</dbReference>
<dbReference type="SUPFAM" id="SSF55785">
    <property type="entry name" value="PYP-like sensor domain (PAS domain)"/>
    <property type="match status" value="1"/>
</dbReference>
<dbReference type="RefSeq" id="WP_184295782.1">
    <property type="nucleotide sequence ID" value="NZ_JACHLP010000001.1"/>
</dbReference>
<dbReference type="PANTHER" id="PTHR44757">
    <property type="entry name" value="DIGUANYLATE CYCLASE DGCP"/>
    <property type="match status" value="1"/>
</dbReference>
<dbReference type="EMBL" id="JACHLP010000001">
    <property type="protein sequence ID" value="MBB4841966.1"/>
    <property type="molecule type" value="Genomic_DNA"/>
</dbReference>
<dbReference type="CDD" id="cd01949">
    <property type="entry name" value="GGDEF"/>
    <property type="match status" value="1"/>
</dbReference>
<evidence type="ECO:0000313" key="5">
    <source>
        <dbReference type="EMBL" id="MBB4841966.1"/>
    </source>
</evidence>
<organism evidence="5 6">
    <name type="scientific">Roseateles oligotrophus</name>
    <dbReference type="NCBI Taxonomy" id="1769250"/>
    <lineage>
        <taxon>Bacteria</taxon>
        <taxon>Pseudomonadati</taxon>
        <taxon>Pseudomonadota</taxon>
        <taxon>Betaproteobacteria</taxon>
        <taxon>Burkholderiales</taxon>
        <taxon>Sphaerotilaceae</taxon>
        <taxon>Roseateles</taxon>
    </lineage>
</organism>
<dbReference type="GO" id="GO:0016020">
    <property type="term" value="C:membrane"/>
    <property type="evidence" value="ECO:0007669"/>
    <property type="project" value="InterPro"/>
</dbReference>
<evidence type="ECO:0000313" key="6">
    <source>
        <dbReference type="Proteomes" id="UP000562027"/>
    </source>
</evidence>
<name>A0A840L240_9BURK</name>
<dbReference type="SMART" id="SM00267">
    <property type="entry name" value="GGDEF"/>
    <property type="match status" value="1"/>
</dbReference>
<dbReference type="NCBIfam" id="TIGR00254">
    <property type="entry name" value="GGDEF"/>
    <property type="match status" value="1"/>
</dbReference>
<proteinExistence type="predicted"/>
<evidence type="ECO:0000259" key="2">
    <source>
        <dbReference type="PROSITE" id="PS50112"/>
    </source>
</evidence>
<dbReference type="PROSITE" id="PS50112">
    <property type="entry name" value="PAS"/>
    <property type="match status" value="1"/>
</dbReference>
<keyword evidence="6" id="KW-1185">Reference proteome</keyword>
<keyword evidence="1" id="KW-0812">Transmembrane</keyword>
<dbReference type="PROSITE" id="PS50887">
    <property type="entry name" value="GGDEF"/>
    <property type="match status" value="1"/>
</dbReference>
<evidence type="ECO:0000259" key="4">
    <source>
        <dbReference type="PROSITE" id="PS50887"/>
    </source>
</evidence>
<dbReference type="PROSITE" id="PS50885">
    <property type="entry name" value="HAMP"/>
    <property type="match status" value="1"/>
</dbReference>
<comment type="caution">
    <text evidence="5">The sequence shown here is derived from an EMBL/GenBank/DDBJ whole genome shotgun (WGS) entry which is preliminary data.</text>
</comment>
<sequence>MDANDTAATRNYRHSLHGKFTLILLGTASLLSLLAALLGFRLAYQKAQESAQLTLDAVATAIEKTVAVGVYADDRVLLKELVDGVARDPNAARVWVQNSRGEVLAGSAAKPGAEAAALAEPAPSLRVEKALRSPFDSSEALGLLVVQGDAVRISAQALQQARWLGAALACLITVLALVLNFVVLRMLSRPMTGLARKLVQLEVGSSQRLQLERRHRQDEVGTVIRAANRLLAATETALSTERRLHAEIAAMEAQYRQIFDHTSAGIFVLSAQGRLINGNPTVMRVIGSDYAQLSALRGEDFIHKVFADPAHVHQMIADSAALGQTMSADLALRSADAEPRWVHCLISVQAHGAETADPMVEGVIYDVTQRKSQESAASHQAEHDALTGLKNRVGITHALDRLLLQAKDGGHALTLFFIDLDGFKRVNDELGHQAGDEVLIECGRRLSALARRGSDLVGRLGGDEMVMVLEKVAADSPYAQQLAEQALQAIQQPIALNGGGWARVGASIGVASYPCHASHRTALLNAADAAMYEVKRLGKNGIRVAPPLAPSGQ</sequence>
<dbReference type="InterPro" id="IPR000160">
    <property type="entry name" value="GGDEF_dom"/>
</dbReference>
<dbReference type="Proteomes" id="UP000562027">
    <property type="component" value="Unassembled WGS sequence"/>
</dbReference>
<feature type="domain" description="HAMP" evidence="3">
    <location>
        <begin position="185"/>
        <end position="239"/>
    </location>
</feature>
<dbReference type="InterPro" id="IPR000014">
    <property type="entry name" value="PAS"/>
</dbReference>
<accession>A0A840L240</accession>
<dbReference type="PANTHER" id="PTHR44757:SF2">
    <property type="entry name" value="BIOFILM ARCHITECTURE MAINTENANCE PROTEIN MBAA"/>
    <property type="match status" value="1"/>
</dbReference>
<dbReference type="InterPro" id="IPR003660">
    <property type="entry name" value="HAMP_dom"/>
</dbReference>
<dbReference type="InterPro" id="IPR052155">
    <property type="entry name" value="Biofilm_reg_signaling"/>
</dbReference>
<gene>
    <name evidence="5" type="ORF">HNP55_000461</name>
</gene>
<dbReference type="InterPro" id="IPR029787">
    <property type="entry name" value="Nucleotide_cyclase"/>
</dbReference>
<dbReference type="NCBIfam" id="TIGR00229">
    <property type="entry name" value="sensory_box"/>
    <property type="match status" value="1"/>
</dbReference>
<dbReference type="Gene3D" id="3.30.450.20">
    <property type="entry name" value="PAS domain"/>
    <property type="match status" value="1"/>
</dbReference>
<protein>
    <submittedName>
        <fullName evidence="5">Diguanylate cyclase (GGDEF)-like protein/PAS domain S-box-containing protein</fullName>
    </submittedName>
</protein>
<feature type="domain" description="PAS" evidence="2">
    <location>
        <begin position="251"/>
        <end position="287"/>
    </location>
</feature>
<keyword evidence="1" id="KW-1133">Transmembrane helix</keyword>
<dbReference type="InterPro" id="IPR035965">
    <property type="entry name" value="PAS-like_dom_sf"/>
</dbReference>
<keyword evidence="1" id="KW-0472">Membrane</keyword>
<dbReference type="SUPFAM" id="SSF55073">
    <property type="entry name" value="Nucleotide cyclase"/>
    <property type="match status" value="1"/>
</dbReference>
<dbReference type="Pfam" id="PF00990">
    <property type="entry name" value="GGDEF"/>
    <property type="match status" value="1"/>
</dbReference>
<dbReference type="GO" id="GO:0007165">
    <property type="term" value="P:signal transduction"/>
    <property type="evidence" value="ECO:0007669"/>
    <property type="project" value="InterPro"/>
</dbReference>